<evidence type="ECO:0000313" key="3">
    <source>
        <dbReference type="Proteomes" id="UP001253848"/>
    </source>
</evidence>
<sequence length="369" mass="42097">MKRKYKVILLLVALILISIGGAGYYISRQIGEMDSSEERNIKYSKYSYYSSDIDEFVSPEELVYYPEQTTGGDPGFLRFFMSSPNAPEFELPKHTLTRKDFSETPSDYAAYWLGHSTVIIELDGQRILIDPVFENAGPFPGITRRFGAAPLSREELPDIDIVLITHDHYDHLEMATMQFLADKDVQFIAPLSVGTRLRGWGVPERKVTELGWNQSISFGSLNIVACPTVHYSGRSNNDRNKTLWVSYVIRGEEKNIYWSGDTGYGDHFKEIGDHYGPFDLAFVEIDAWNRGWPNTHLFPNEVIQVSQDLNTKLLFPIHLGTFDLALHPWDESIDRVVNLASEENIKIVIPIMGQKVIPGITPTTKWWIR</sequence>
<dbReference type="Gene3D" id="3.60.15.10">
    <property type="entry name" value="Ribonuclease Z/Hydroxyacylglutathione hydrolase-like"/>
    <property type="match status" value="1"/>
</dbReference>
<proteinExistence type="predicted"/>
<dbReference type="SUPFAM" id="SSF56281">
    <property type="entry name" value="Metallo-hydrolase/oxidoreductase"/>
    <property type="match status" value="1"/>
</dbReference>
<dbReference type="InterPro" id="IPR036866">
    <property type="entry name" value="RibonucZ/Hydroxyglut_hydro"/>
</dbReference>
<dbReference type="InterPro" id="IPR001279">
    <property type="entry name" value="Metallo-B-lactamas"/>
</dbReference>
<accession>A0ABU3DQM5</accession>
<organism evidence="2 3">
    <name type="scientific">Autumnicola psychrophila</name>
    <dbReference type="NCBI Taxonomy" id="3075592"/>
    <lineage>
        <taxon>Bacteria</taxon>
        <taxon>Pseudomonadati</taxon>
        <taxon>Bacteroidota</taxon>
        <taxon>Flavobacteriia</taxon>
        <taxon>Flavobacteriales</taxon>
        <taxon>Flavobacteriaceae</taxon>
        <taxon>Autumnicola</taxon>
    </lineage>
</organism>
<evidence type="ECO:0000313" key="2">
    <source>
        <dbReference type="EMBL" id="MDT0686004.1"/>
    </source>
</evidence>
<comment type="caution">
    <text evidence="2">The sequence shown here is derived from an EMBL/GenBank/DDBJ whole genome shotgun (WGS) entry which is preliminary data.</text>
</comment>
<reference evidence="2 3" key="1">
    <citation type="submission" date="2023-09" db="EMBL/GenBank/DDBJ databases">
        <authorList>
            <person name="Rey-Velasco X."/>
        </authorList>
    </citation>
    <scope>NUCLEOTIDE SEQUENCE [LARGE SCALE GENOMIC DNA]</scope>
    <source>
        <strain evidence="2 3">F225</strain>
    </source>
</reference>
<dbReference type="Proteomes" id="UP001253848">
    <property type="component" value="Unassembled WGS sequence"/>
</dbReference>
<name>A0ABU3DQM5_9FLAO</name>
<keyword evidence="3" id="KW-1185">Reference proteome</keyword>
<dbReference type="PANTHER" id="PTHR15032:SF4">
    <property type="entry name" value="N-ACYL-PHOSPHATIDYLETHANOLAMINE-HYDROLYZING PHOSPHOLIPASE D"/>
    <property type="match status" value="1"/>
</dbReference>
<protein>
    <submittedName>
        <fullName evidence="2">MBL fold metallo-hydrolase</fullName>
    </submittedName>
</protein>
<dbReference type="PANTHER" id="PTHR15032">
    <property type="entry name" value="N-ACYL-PHOSPHATIDYLETHANOLAMINE-HYDROLYZING PHOSPHOLIPASE D"/>
    <property type="match status" value="1"/>
</dbReference>
<dbReference type="EMBL" id="JAVRHN010000004">
    <property type="protein sequence ID" value="MDT0686004.1"/>
    <property type="molecule type" value="Genomic_DNA"/>
</dbReference>
<gene>
    <name evidence="2" type="ORF">RM541_06490</name>
</gene>
<evidence type="ECO:0000259" key="1">
    <source>
        <dbReference type="Pfam" id="PF12706"/>
    </source>
</evidence>
<dbReference type="RefSeq" id="WP_311499409.1">
    <property type="nucleotide sequence ID" value="NZ_JAVRHN010000004.1"/>
</dbReference>
<dbReference type="Pfam" id="PF12706">
    <property type="entry name" value="Lactamase_B_2"/>
    <property type="match status" value="1"/>
</dbReference>
<feature type="domain" description="Metallo-beta-lactamase" evidence="1">
    <location>
        <begin position="126"/>
        <end position="318"/>
    </location>
</feature>